<proteinExistence type="predicted"/>
<name>A0A915HKL7_ROMCU</name>
<evidence type="ECO:0000313" key="1">
    <source>
        <dbReference type="Proteomes" id="UP000887565"/>
    </source>
</evidence>
<protein>
    <submittedName>
        <fullName evidence="2">Uncharacterized protein</fullName>
    </submittedName>
</protein>
<accession>A0A915HKL7</accession>
<organism evidence="1 2">
    <name type="scientific">Romanomermis culicivorax</name>
    <name type="common">Nematode worm</name>
    <dbReference type="NCBI Taxonomy" id="13658"/>
    <lineage>
        <taxon>Eukaryota</taxon>
        <taxon>Metazoa</taxon>
        <taxon>Ecdysozoa</taxon>
        <taxon>Nematoda</taxon>
        <taxon>Enoplea</taxon>
        <taxon>Dorylaimia</taxon>
        <taxon>Mermithida</taxon>
        <taxon>Mermithoidea</taxon>
        <taxon>Mermithidae</taxon>
        <taxon>Romanomermis</taxon>
    </lineage>
</organism>
<dbReference type="WBParaSite" id="nRc.2.0.1.t01882-RA">
    <property type="protein sequence ID" value="nRc.2.0.1.t01882-RA"/>
    <property type="gene ID" value="nRc.2.0.1.g01882"/>
</dbReference>
<keyword evidence="1" id="KW-1185">Reference proteome</keyword>
<evidence type="ECO:0000313" key="2">
    <source>
        <dbReference type="WBParaSite" id="nRc.2.0.1.t01882-RA"/>
    </source>
</evidence>
<dbReference type="Proteomes" id="UP000887565">
    <property type="component" value="Unplaced"/>
</dbReference>
<reference evidence="2" key="1">
    <citation type="submission" date="2022-11" db="UniProtKB">
        <authorList>
            <consortium name="WormBaseParasite"/>
        </authorList>
    </citation>
    <scope>IDENTIFICATION</scope>
</reference>
<sequence length="78" mass="8603">MPLNGTVVKSFTSQLYALKSSKKLTTPENHVLSFEYNRPPACIFINLDGQIVDNGIKFAGHLTQNQLFIGVAANSYDD</sequence>
<dbReference type="AlphaFoldDB" id="A0A915HKL7"/>